<evidence type="ECO:0000313" key="1">
    <source>
        <dbReference type="EMBL" id="ETN74225.1"/>
    </source>
</evidence>
<keyword evidence="2" id="KW-1185">Reference proteome</keyword>
<accession>W2SX57</accession>
<name>W2SX57_NECAM</name>
<evidence type="ECO:0000313" key="2">
    <source>
        <dbReference type="Proteomes" id="UP000053676"/>
    </source>
</evidence>
<protein>
    <submittedName>
        <fullName evidence="1">Uncharacterized protein</fullName>
    </submittedName>
</protein>
<dbReference type="GeneID" id="25344122"/>
<proteinExistence type="predicted"/>
<gene>
    <name evidence="1" type="ORF">NECAME_04090</name>
</gene>
<dbReference type="CTD" id="25344122"/>
<dbReference type="EMBL" id="KI660376">
    <property type="protein sequence ID" value="ETN74225.1"/>
    <property type="molecule type" value="Genomic_DNA"/>
</dbReference>
<dbReference type="Proteomes" id="UP000053676">
    <property type="component" value="Unassembled WGS sequence"/>
</dbReference>
<reference evidence="2" key="1">
    <citation type="journal article" date="2014" name="Nat. Genet.">
        <title>Genome of the human hookworm Necator americanus.</title>
        <authorList>
            <person name="Tang Y.T."/>
            <person name="Gao X."/>
            <person name="Rosa B.A."/>
            <person name="Abubucker S."/>
            <person name="Hallsworth-Pepin K."/>
            <person name="Martin J."/>
            <person name="Tyagi R."/>
            <person name="Heizer E."/>
            <person name="Zhang X."/>
            <person name="Bhonagiri-Palsikar V."/>
            <person name="Minx P."/>
            <person name="Warren W.C."/>
            <person name="Wang Q."/>
            <person name="Zhan B."/>
            <person name="Hotez P.J."/>
            <person name="Sternberg P.W."/>
            <person name="Dougall A."/>
            <person name="Gaze S.T."/>
            <person name="Mulvenna J."/>
            <person name="Sotillo J."/>
            <person name="Ranganathan S."/>
            <person name="Rabelo E.M."/>
            <person name="Wilson R.K."/>
            <person name="Felgner P.L."/>
            <person name="Bethony J."/>
            <person name="Hawdon J.M."/>
            <person name="Gasser R.B."/>
            <person name="Loukas A."/>
            <person name="Mitreva M."/>
        </authorList>
    </citation>
    <scope>NUCLEOTIDE SEQUENCE [LARGE SCALE GENOMIC DNA]</scope>
</reference>
<dbReference type="AlphaFoldDB" id="W2SX57"/>
<organism evidence="1 2">
    <name type="scientific">Necator americanus</name>
    <name type="common">Human hookworm</name>
    <dbReference type="NCBI Taxonomy" id="51031"/>
    <lineage>
        <taxon>Eukaryota</taxon>
        <taxon>Metazoa</taxon>
        <taxon>Ecdysozoa</taxon>
        <taxon>Nematoda</taxon>
        <taxon>Chromadorea</taxon>
        <taxon>Rhabditida</taxon>
        <taxon>Rhabditina</taxon>
        <taxon>Rhabditomorpha</taxon>
        <taxon>Strongyloidea</taxon>
        <taxon>Ancylostomatidae</taxon>
        <taxon>Bunostominae</taxon>
        <taxon>Necator</taxon>
    </lineage>
</organism>
<sequence length="86" mass="9450">MKESGRSQPFQLSTSRNPATQQLCSVSAAFNINPSDGVQCGSLRFLRRARRDVRRIGSIPSCNKLINDCNSLKRQALPGMLYAAHG</sequence>
<dbReference type="KEGG" id="nai:NECAME_04090"/>